<dbReference type="Gene3D" id="1.10.260.40">
    <property type="entry name" value="lambda repressor-like DNA-binding domains"/>
    <property type="match status" value="1"/>
</dbReference>
<proteinExistence type="predicted"/>
<dbReference type="InterPro" id="IPR001387">
    <property type="entry name" value="Cro/C1-type_HTH"/>
</dbReference>
<evidence type="ECO:0000313" key="3">
    <source>
        <dbReference type="Proteomes" id="UP001589810"/>
    </source>
</evidence>
<sequence length="767" mass="83198">MGDQGGSVLRRLRRRSGLTQEALAERSGVSVRTIRGLETGDRSNPRLISIRQLADAMGLTAADRDELTAAALNTVSNPATTVETPSTPRQLPAAAAGFIGRDAELALLDQACRTVPAHDVVTGDAPTVVIAAIAGAGGIGKTQLALHWAHRHTDRFPDGQLFVDLRGFSPHSNPVDPLTAVRGFLDALGFDGHIDGGLTAHAAHYRSQVADKRMLIVLDNAASADQVIPLLPGTPTCTVLITSRSTLTALLHRHGAHHVPLAVLDEDEAETLLVRRLGDKRTAAEPDAVAQLIASGGRYPLALAIVAGRAHMRQDIPLAEFAAELSESGLEALDDIDPAASLPAVLSWSLHALTAQQRTVFALLGVATGVDVSLHAAASLTALPLPTARKVLRELEDASLVHRQARGRYSMHDLIRAYAATTASHHLARDERDTAVRRLLDFYSHTARAGERLLSPHGRPAELSPPTTGVCPHEFADVSAALAWFDSEHPNLLATLQAASSHAWHRDVWQLAGILNTYHRRRATGHDLLAVRRTALDAATHLADPANLILAHRRLGRTQAELGHHDEAMLHLHEALAIAEGHDDLDEQAHLHRILALTHGLQDDHHRALGHATQALDLYRAVGNSDWEGDACNQVGWYAAHLGDYAKADNHCRAALALQRRHSNAEAEADVLNSLGYIAYHTAHHHESVNHYEHALAIYRSLGNARLAADTLERLGHPYAALHKDEQARTAWWEALELYRRHGPEGAAERVQQHLAALDRHDVRRRT</sequence>
<reference evidence="2 3" key="1">
    <citation type="submission" date="2024-09" db="EMBL/GenBank/DDBJ databases">
        <authorList>
            <person name="Sun Q."/>
            <person name="Mori K."/>
        </authorList>
    </citation>
    <scope>NUCLEOTIDE SEQUENCE [LARGE SCALE GENOMIC DNA]</scope>
    <source>
        <strain evidence="2 3">TBRC 1432</strain>
    </source>
</reference>
<comment type="caution">
    <text evidence="2">The sequence shown here is derived from an EMBL/GenBank/DDBJ whole genome shotgun (WGS) entry which is preliminary data.</text>
</comment>
<keyword evidence="3" id="KW-1185">Reference proteome</keyword>
<dbReference type="SUPFAM" id="SSF47413">
    <property type="entry name" value="lambda repressor-like DNA-binding domains"/>
    <property type="match status" value="1"/>
</dbReference>
<evidence type="ECO:0000313" key="2">
    <source>
        <dbReference type="EMBL" id="MFC0548298.1"/>
    </source>
</evidence>
<feature type="domain" description="HTH cro/C1-type" evidence="1">
    <location>
        <begin position="9"/>
        <end position="64"/>
    </location>
</feature>
<dbReference type="Pfam" id="PF13560">
    <property type="entry name" value="HTH_31"/>
    <property type="match status" value="1"/>
</dbReference>
<dbReference type="PANTHER" id="PTHR47691">
    <property type="entry name" value="REGULATOR-RELATED"/>
    <property type="match status" value="1"/>
</dbReference>
<name>A0ABV6N6S9_9PSEU</name>
<dbReference type="Pfam" id="PF13374">
    <property type="entry name" value="TPR_10"/>
    <property type="match status" value="1"/>
</dbReference>
<evidence type="ECO:0000259" key="1">
    <source>
        <dbReference type="PROSITE" id="PS50943"/>
    </source>
</evidence>
<dbReference type="Proteomes" id="UP001589810">
    <property type="component" value="Unassembled WGS sequence"/>
</dbReference>
<dbReference type="Gene3D" id="1.25.40.10">
    <property type="entry name" value="Tetratricopeptide repeat domain"/>
    <property type="match status" value="1"/>
</dbReference>
<protein>
    <submittedName>
        <fullName evidence="2">Helix-turn-helix domain-containing protein</fullName>
    </submittedName>
</protein>
<dbReference type="InterPro" id="IPR036388">
    <property type="entry name" value="WH-like_DNA-bd_sf"/>
</dbReference>
<dbReference type="SUPFAM" id="SSF48452">
    <property type="entry name" value="TPR-like"/>
    <property type="match status" value="1"/>
</dbReference>
<dbReference type="SMART" id="SM00530">
    <property type="entry name" value="HTH_XRE"/>
    <property type="match status" value="1"/>
</dbReference>
<dbReference type="InterPro" id="IPR011990">
    <property type="entry name" value="TPR-like_helical_dom_sf"/>
</dbReference>
<dbReference type="RefSeq" id="WP_273937858.1">
    <property type="nucleotide sequence ID" value="NZ_CP097263.1"/>
</dbReference>
<dbReference type="SUPFAM" id="SSF52540">
    <property type="entry name" value="P-loop containing nucleoside triphosphate hydrolases"/>
    <property type="match status" value="1"/>
</dbReference>
<dbReference type="CDD" id="cd00093">
    <property type="entry name" value="HTH_XRE"/>
    <property type="match status" value="1"/>
</dbReference>
<dbReference type="PANTHER" id="PTHR47691:SF3">
    <property type="entry name" value="HTH-TYPE TRANSCRIPTIONAL REGULATOR RV0890C-RELATED"/>
    <property type="match status" value="1"/>
</dbReference>
<dbReference type="InterPro" id="IPR010982">
    <property type="entry name" value="Lambda_DNA-bd_dom_sf"/>
</dbReference>
<gene>
    <name evidence="2" type="ORF">ACFFH7_42790</name>
</gene>
<dbReference type="PRINTS" id="PR00364">
    <property type="entry name" value="DISEASERSIST"/>
</dbReference>
<dbReference type="Gene3D" id="3.40.50.300">
    <property type="entry name" value="P-loop containing nucleotide triphosphate hydrolases"/>
    <property type="match status" value="1"/>
</dbReference>
<dbReference type="PROSITE" id="PS50943">
    <property type="entry name" value="HTH_CROC1"/>
    <property type="match status" value="1"/>
</dbReference>
<organism evidence="2 3">
    <name type="scientific">Kutzneria chonburiensis</name>
    <dbReference type="NCBI Taxonomy" id="1483604"/>
    <lineage>
        <taxon>Bacteria</taxon>
        <taxon>Bacillati</taxon>
        <taxon>Actinomycetota</taxon>
        <taxon>Actinomycetes</taxon>
        <taxon>Pseudonocardiales</taxon>
        <taxon>Pseudonocardiaceae</taxon>
        <taxon>Kutzneria</taxon>
    </lineage>
</organism>
<dbReference type="SMART" id="SM00028">
    <property type="entry name" value="TPR"/>
    <property type="match status" value="5"/>
</dbReference>
<dbReference type="EMBL" id="JBHLUD010000015">
    <property type="protein sequence ID" value="MFC0548298.1"/>
    <property type="molecule type" value="Genomic_DNA"/>
</dbReference>
<dbReference type="InterPro" id="IPR027417">
    <property type="entry name" value="P-loop_NTPase"/>
</dbReference>
<dbReference type="InterPro" id="IPR019734">
    <property type="entry name" value="TPR_rpt"/>
</dbReference>
<dbReference type="Gene3D" id="1.10.10.10">
    <property type="entry name" value="Winged helix-like DNA-binding domain superfamily/Winged helix DNA-binding domain"/>
    <property type="match status" value="1"/>
</dbReference>
<accession>A0ABV6N6S9</accession>